<feature type="compositionally biased region" description="Basic and acidic residues" evidence="1">
    <location>
        <begin position="258"/>
        <end position="270"/>
    </location>
</feature>
<dbReference type="GO" id="GO:0045814">
    <property type="term" value="P:negative regulation of gene expression, epigenetic"/>
    <property type="evidence" value="ECO:0007669"/>
    <property type="project" value="TreeGrafter"/>
</dbReference>
<evidence type="ECO:0000313" key="5">
    <source>
        <dbReference type="Proteomes" id="UP000606274"/>
    </source>
</evidence>
<sequence length="645" mass="72397">MYISIPDAMPWYDAQAYCRTHHKDLASARDEAENSVIQGLTTTYAWFGSETPGSGQTEPTSLPLTGCLEKPDNALGKEDCGCIYKVITGKQQIGRVTVQSSHDVNYPAVKENILEQIKQKLKDNRMAENITVKWRKQTDGKLTSHSLPHIVYATVPTTQFTPHSLPCTVRPTHFPLYKINGHGSSRSCSCEHHYRTMAFRRGRSIRDLYEQRFHPDRAAPYPRGGGERRNFGRPDEEYVRNFDCDSPRFYPNGGPRNYHNEDKKGYHSESHYSASNDSRGGPANRRDSYSYYRGPKDDGHSGHQVDFRGRSRASSSPNARVQGSHPAPRSMSALGSNPGDDTLIQAIMNLDRGDERESLRRKAPFPPVHDCSPTRQDVSPSHHSRSGSSISSRSYSPDRGKSHTYQPPLGKNRDRAPGPSVSVSRDGSPHSTVSASKEEMPAIERQVDEPLAPADEAITIADDFHERRSQAIAAKAREIEKVYRQDCETFGMVVKMLVAKDPSLEKHLQSPLKENLSEIRERCLEDLRHFISELDEVIDVFLRNIFYEEQTQAEEHLEAVSEVCRGGVGEKEGTGLSLPRQASLHVLPEGPWATAVVSSSSSSSSSEQSKDESQRPDFHCGARAQCLRLIWDQYRWEWISAALFC</sequence>
<feature type="region of interest" description="Disordered" evidence="1">
    <location>
        <begin position="354"/>
        <end position="439"/>
    </location>
</feature>
<keyword evidence="5" id="KW-1185">Reference proteome</keyword>
<gene>
    <name evidence="4" type="ORF">HF521_008008</name>
</gene>
<dbReference type="InterPro" id="IPR016186">
    <property type="entry name" value="C-type_lectin-like/link_sf"/>
</dbReference>
<feature type="compositionally biased region" description="Polar residues" evidence="1">
    <location>
        <begin position="421"/>
        <end position="435"/>
    </location>
</feature>
<dbReference type="GO" id="GO:0045892">
    <property type="term" value="P:negative regulation of DNA-templated transcription"/>
    <property type="evidence" value="ECO:0007669"/>
    <property type="project" value="InterPro"/>
</dbReference>
<dbReference type="Pfam" id="PF00059">
    <property type="entry name" value="Lectin_C"/>
    <property type="match status" value="1"/>
</dbReference>
<comment type="caution">
    <text evidence="4">The sequence shown here is derived from an EMBL/GenBank/DDBJ whole genome shotgun (WGS) entry which is preliminary data.</text>
</comment>
<dbReference type="PANTHER" id="PTHR15836">
    <property type="entry name" value="PERIPHILIN 1"/>
    <property type="match status" value="1"/>
</dbReference>
<evidence type="ECO:0000313" key="4">
    <source>
        <dbReference type="EMBL" id="KAF7694255.1"/>
    </source>
</evidence>
<evidence type="ECO:0000259" key="3">
    <source>
        <dbReference type="Pfam" id="PF25234"/>
    </source>
</evidence>
<dbReference type="InterPro" id="IPR016187">
    <property type="entry name" value="CTDL_fold"/>
</dbReference>
<dbReference type="EMBL" id="JABFDY010000018">
    <property type="protein sequence ID" value="KAF7694255.1"/>
    <property type="molecule type" value="Genomic_DNA"/>
</dbReference>
<dbReference type="Proteomes" id="UP000606274">
    <property type="component" value="Unassembled WGS sequence"/>
</dbReference>
<accession>A0A8T0AQS6</accession>
<dbReference type="Gene3D" id="3.10.100.10">
    <property type="entry name" value="Mannose-Binding Protein A, subunit A"/>
    <property type="match status" value="1"/>
</dbReference>
<feature type="compositionally biased region" description="Polar residues" evidence="1">
    <location>
        <begin position="312"/>
        <end position="321"/>
    </location>
</feature>
<feature type="compositionally biased region" description="Basic and acidic residues" evidence="1">
    <location>
        <begin position="284"/>
        <end position="309"/>
    </location>
</feature>
<evidence type="ECO:0008006" key="6">
    <source>
        <dbReference type="Google" id="ProtNLM"/>
    </source>
</evidence>
<dbReference type="GO" id="GO:0005654">
    <property type="term" value="C:nucleoplasm"/>
    <property type="evidence" value="ECO:0007669"/>
    <property type="project" value="TreeGrafter"/>
</dbReference>
<protein>
    <recommendedName>
        <fullName evidence="6">Periphilin-1</fullName>
    </recommendedName>
</protein>
<dbReference type="Pfam" id="PF25234">
    <property type="entry name" value="Periphilin_C"/>
    <property type="match status" value="1"/>
</dbReference>
<feature type="region of interest" description="Disordered" evidence="1">
    <location>
        <begin position="213"/>
        <end position="341"/>
    </location>
</feature>
<dbReference type="InterPro" id="IPR057603">
    <property type="entry name" value="Periphilin-1_C"/>
</dbReference>
<dbReference type="GO" id="GO:0097355">
    <property type="term" value="P:protein localization to heterochromatin"/>
    <property type="evidence" value="ECO:0007669"/>
    <property type="project" value="TreeGrafter"/>
</dbReference>
<dbReference type="CDD" id="cd22896">
    <property type="entry name" value="periphilin-like"/>
    <property type="match status" value="1"/>
</dbReference>
<feature type="region of interest" description="Disordered" evidence="1">
    <location>
        <begin position="597"/>
        <end position="616"/>
    </location>
</feature>
<dbReference type="SUPFAM" id="SSF56436">
    <property type="entry name" value="C-type lectin-like"/>
    <property type="match status" value="1"/>
</dbReference>
<feature type="domain" description="Periphilin-1 C-terminal" evidence="3">
    <location>
        <begin position="457"/>
        <end position="536"/>
    </location>
</feature>
<dbReference type="InterPro" id="IPR028851">
    <property type="entry name" value="Pphln1"/>
</dbReference>
<proteinExistence type="predicted"/>
<evidence type="ECO:0000259" key="2">
    <source>
        <dbReference type="Pfam" id="PF00059"/>
    </source>
</evidence>
<reference evidence="4" key="1">
    <citation type="submission" date="2020-08" db="EMBL/GenBank/DDBJ databases">
        <title>Chromosome-level assembly of Southern catfish (Silurus meridionalis) provides insights into visual adaptation to the nocturnal and benthic lifestyles.</title>
        <authorList>
            <person name="Zhang Y."/>
            <person name="Wang D."/>
            <person name="Peng Z."/>
        </authorList>
    </citation>
    <scope>NUCLEOTIDE SEQUENCE</scope>
    <source>
        <strain evidence="4">SWU-2019-XX</strain>
        <tissue evidence="4">Muscle</tissue>
    </source>
</reference>
<dbReference type="InterPro" id="IPR001304">
    <property type="entry name" value="C-type_lectin-like"/>
</dbReference>
<dbReference type="PANTHER" id="PTHR15836:SF4">
    <property type="entry name" value="PERIPHILIN-1"/>
    <property type="match status" value="1"/>
</dbReference>
<feature type="domain" description="C-type lectin" evidence="2">
    <location>
        <begin position="8"/>
        <end position="83"/>
    </location>
</feature>
<feature type="compositionally biased region" description="Low complexity" evidence="1">
    <location>
        <begin position="386"/>
        <end position="395"/>
    </location>
</feature>
<evidence type="ECO:0000256" key="1">
    <source>
        <dbReference type="SAM" id="MobiDB-lite"/>
    </source>
</evidence>
<name>A0A8T0AQS6_SILME</name>
<organism evidence="4 5">
    <name type="scientific">Silurus meridionalis</name>
    <name type="common">Southern catfish</name>
    <name type="synonym">Silurus soldatovi meridionalis</name>
    <dbReference type="NCBI Taxonomy" id="175797"/>
    <lineage>
        <taxon>Eukaryota</taxon>
        <taxon>Metazoa</taxon>
        <taxon>Chordata</taxon>
        <taxon>Craniata</taxon>
        <taxon>Vertebrata</taxon>
        <taxon>Euteleostomi</taxon>
        <taxon>Actinopterygii</taxon>
        <taxon>Neopterygii</taxon>
        <taxon>Teleostei</taxon>
        <taxon>Ostariophysi</taxon>
        <taxon>Siluriformes</taxon>
        <taxon>Siluridae</taxon>
        <taxon>Silurus</taxon>
    </lineage>
</organism>
<dbReference type="AlphaFoldDB" id="A0A8T0AQS6"/>
<feature type="compositionally biased region" description="Basic and acidic residues" evidence="1">
    <location>
        <begin position="225"/>
        <end position="246"/>
    </location>
</feature>